<dbReference type="PRINTS" id="PR01415">
    <property type="entry name" value="ANKYRIN"/>
</dbReference>
<dbReference type="SMART" id="SM00248">
    <property type="entry name" value="ANK"/>
    <property type="match status" value="7"/>
</dbReference>
<evidence type="ECO:0000256" key="2">
    <source>
        <dbReference type="ARBA" id="ARBA00023043"/>
    </source>
</evidence>
<feature type="repeat" description="ANK" evidence="3">
    <location>
        <begin position="52"/>
        <end position="85"/>
    </location>
</feature>
<dbReference type="InterPro" id="IPR036770">
    <property type="entry name" value="Ankyrin_rpt-contain_sf"/>
</dbReference>
<proteinExistence type="predicted"/>
<dbReference type="AlphaFoldDB" id="A0A345ZD07"/>
<keyword evidence="1" id="KW-0677">Repeat</keyword>
<dbReference type="PANTHER" id="PTHR24198:SF165">
    <property type="entry name" value="ANKYRIN REPEAT-CONTAINING PROTEIN-RELATED"/>
    <property type="match status" value="1"/>
</dbReference>
<dbReference type="PROSITE" id="PS50297">
    <property type="entry name" value="ANK_REP_REGION"/>
    <property type="match status" value="3"/>
</dbReference>
<dbReference type="Gene3D" id="1.25.40.20">
    <property type="entry name" value="Ankyrin repeat-containing domain"/>
    <property type="match status" value="2"/>
</dbReference>
<dbReference type="PANTHER" id="PTHR24198">
    <property type="entry name" value="ANKYRIN REPEAT AND PROTEIN KINASE DOMAIN-CONTAINING PROTEIN"/>
    <property type="match status" value="1"/>
</dbReference>
<reference evidence="4 5" key="1">
    <citation type="submission" date="2017-12" db="EMBL/GenBank/DDBJ databases">
        <title>Chromulinavorax destructans is a abundant pathogen of dominant heterotrophic picoflagllates.</title>
        <authorList>
            <person name="Deeg C.M."/>
            <person name="Zimmer M."/>
            <person name="Suttle C.A."/>
        </authorList>
    </citation>
    <scope>NUCLEOTIDE SEQUENCE [LARGE SCALE GENOMIC DNA]</scope>
    <source>
        <strain evidence="4 5">SeV1</strain>
    </source>
</reference>
<dbReference type="EMBL" id="CP025544">
    <property type="protein sequence ID" value="AXK61174.1"/>
    <property type="molecule type" value="Genomic_DNA"/>
</dbReference>
<organism evidence="4 5">
    <name type="scientific">Candidatus Chromulinivorax destructor</name>
    <dbReference type="NCBI Taxonomy" id="2066483"/>
    <lineage>
        <taxon>Bacteria</taxon>
        <taxon>Candidatus Babelota</taxon>
        <taxon>Candidatus Babeliae</taxon>
        <taxon>Candidatus Babeliales</taxon>
        <taxon>Candidatus Chromulinivoraceae</taxon>
        <taxon>Candidatus Chromulinivorax</taxon>
    </lineage>
</organism>
<keyword evidence="5" id="KW-1185">Reference proteome</keyword>
<dbReference type="InterPro" id="IPR002110">
    <property type="entry name" value="Ankyrin_rpt"/>
</dbReference>
<dbReference type="Proteomes" id="UP000254834">
    <property type="component" value="Chromosome"/>
</dbReference>
<dbReference type="Pfam" id="PF12796">
    <property type="entry name" value="Ank_2"/>
    <property type="match status" value="1"/>
</dbReference>
<sequence length="365" mass="40099">MVSLLLNAGVDVNAQDDEGWTALHHAVEKNMIELTALLLQQPAIDVTMKRRWGDTPLHIAAREDLSGKLVAMLLQAGAHYNSKTKSGGSTPLSNAIHHKNIEATRLLIAVGANVNINHYSFLDYCTKYQGYHDNRLEVAQLLLRAGIIVDRVEKTDGRYIDMTPLKYAIVGNDHEMVALLAHYGADVNAVIKYKGREHLNQNILFYAINQGYLEMVKTLLKFGVVVDTIKSKKQRFIDMTELQLAVGVKDLESASLLIAYGANPHALLKIEQGDKIREISTLGLAILVKSVAAVDLLYRAGVALDGIKISDQYIIDVSGLGFPRAGDDKEMISILTSGGAQISTSNGPLKLNFTSIFYKIFSKRG</sequence>
<evidence type="ECO:0000313" key="4">
    <source>
        <dbReference type="EMBL" id="AXK61174.1"/>
    </source>
</evidence>
<dbReference type="Pfam" id="PF00023">
    <property type="entry name" value="Ank"/>
    <property type="match status" value="2"/>
</dbReference>
<dbReference type="KEGG" id="cdes:C0J27_05590"/>
<dbReference type="OrthoDB" id="9772065at2"/>
<dbReference type="PROSITE" id="PS50088">
    <property type="entry name" value="ANK_REPEAT"/>
    <property type="match status" value="3"/>
</dbReference>
<gene>
    <name evidence="4" type="ORF">C0J27_05590</name>
</gene>
<dbReference type="SUPFAM" id="SSF48403">
    <property type="entry name" value="Ankyrin repeat"/>
    <property type="match status" value="1"/>
</dbReference>
<feature type="repeat" description="ANK" evidence="3">
    <location>
        <begin position="87"/>
        <end position="119"/>
    </location>
</feature>
<evidence type="ECO:0000256" key="3">
    <source>
        <dbReference type="PROSITE-ProRule" id="PRU00023"/>
    </source>
</evidence>
<evidence type="ECO:0000313" key="5">
    <source>
        <dbReference type="Proteomes" id="UP000254834"/>
    </source>
</evidence>
<protein>
    <submittedName>
        <fullName evidence="4">Uncharacterized protein</fullName>
    </submittedName>
</protein>
<evidence type="ECO:0000256" key="1">
    <source>
        <dbReference type="ARBA" id="ARBA00022737"/>
    </source>
</evidence>
<keyword evidence="2 3" id="KW-0040">ANK repeat</keyword>
<accession>A0A345ZD07</accession>
<feature type="repeat" description="ANK" evidence="3">
    <location>
        <begin position="160"/>
        <end position="192"/>
    </location>
</feature>
<name>A0A345ZD07_9BACT</name>